<evidence type="ECO:0000256" key="2">
    <source>
        <dbReference type="ARBA" id="ARBA00022448"/>
    </source>
</evidence>
<keyword evidence="7" id="KW-0406">Ion transport</keyword>
<dbReference type="RefSeq" id="WP_099153620.1">
    <property type="nucleotide sequence ID" value="NZ_PDUD01000035.1"/>
</dbReference>
<accession>A0A2D0N331</accession>
<evidence type="ECO:0000313" key="18">
    <source>
        <dbReference type="EMBL" id="PHN02905.1"/>
    </source>
</evidence>
<keyword evidence="8 12" id="KW-0798">TonB box</keyword>
<dbReference type="AlphaFoldDB" id="A0A2D0N331"/>
<dbReference type="InterPro" id="IPR037066">
    <property type="entry name" value="Plug_dom_sf"/>
</dbReference>
<feature type="signal peptide" evidence="14">
    <location>
        <begin position="1"/>
        <end position="23"/>
    </location>
</feature>
<dbReference type="InterPro" id="IPR023997">
    <property type="entry name" value="TonB-dep_OMP_SusC/RagA_CS"/>
</dbReference>
<protein>
    <submittedName>
        <fullName evidence="18">SusC/RagA family TonB-linked outer membrane protein</fullName>
    </submittedName>
</protein>
<name>A0A2D0N331_FLAN2</name>
<dbReference type="InterPro" id="IPR036942">
    <property type="entry name" value="Beta-barrel_TonB_sf"/>
</dbReference>
<dbReference type="Pfam" id="PF13715">
    <property type="entry name" value="CarbopepD_reg_2"/>
    <property type="match status" value="1"/>
</dbReference>
<dbReference type="OrthoDB" id="9768177at2"/>
<keyword evidence="10 11" id="KW-0998">Cell outer membrane</keyword>
<dbReference type="PANTHER" id="PTHR32552">
    <property type="entry name" value="FERRICHROME IRON RECEPTOR-RELATED"/>
    <property type="match status" value="1"/>
</dbReference>
<dbReference type="Pfam" id="PF16344">
    <property type="entry name" value="FecR_C"/>
    <property type="match status" value="1"/>
</dbReference>
<evidence type="ECO:0000256" key="7">
    <source>
        <dbReference type="ARBA" id="ARBA00023065"/>
    </source>
</evidence>
<evidence type="ECO:0000259" key="16">
    <source>
        <dbReference type="Pfam" id="PF07715"/>
    </source>
</evidence>
<dbReference type="InterPro" id="IPR039426">
    <property type="entry name" value="TonB-dep_rcpt-like"/>
</dbReference>
<dbReference type="GO" id="GO:0006826">
    <property type="term" value="P:iron ion transport"/>
    <property type="evidence" value="ECO:0007669"/>
    <property type="project" value="UniProtKB-KW"/>
</dbReference>
<dbReference type="Pfam" id="PF07715">
    <property type="entry name" value="Plug"/>
    <property type="match status" value="1"/>
</dbReference>
<dbReference type="InterPro" id="IPR000531">
    <property type="entry name" value="Beta-barrel_TonB"/>
</dbReference>
<dbReference type="NCBIfam" id="TIGR04056">
    <property type="entry name" value="OMP_RagA_SusC"/>
    <property type="match status" value="1"/>
</dbReference>
<dbReference type="InterPro" id="IPR008969">
    <property type="entry name" value="CarboxyPept-like_regulatory"/>
</dbReference>
<keyword evidence="19" id="KW-1185">Reference proteome</keyword>
<dbReference type="SUPFAM" id="SSF56935">
    <property type="entry name" value="Porins"/>
    <property type="match status" value="1"/>
</dbReference>
<keyword evidence="6" id="KW-0408">Iron</keyword>
<keyword evidence="9 11" id="KW-0472">Membrane</keyword>
<keyword evidence="5 11" id="KW-0812">Transmembrane</keyword>
<proteinExistence type="inferred from homology"/>
<dbReference type="InterPro" id="IPR012910">
    <property type="entry name" value="Plug_dom"/>
</dbReference>
<feature type="domain" description="TonB-dependent receptor plug" evidence="16">
    <location>
        <begin position="247"/>
        <end position="353"/>
    </location>
</feature>
<keyword evidence="3 11" id="KW-1134">Transmembrane beta strand</keyword>
<comment type="caution">
    <text evidence="18">The sequence shown here is derived from an EMBL/GenBank/DDBJ whole genome shotgun (WGS) entry which is preliminary data.</text>
</comment>
<evidence type="ECO:0000256" key="5">
    <source>
        <dbReference type="ARBA" id="ARBA00022692"/>
    </source>
</evidence>
<dbReference type="Gene3D" id="2.40.170.20">
    <property type="entry name" value="TonB-dependent receptor, beta-barrel domain"/>
    <property type="match status" value="1"/>
</dbReference>
<dbReference type="SUPFAM" id="SSF49464">
    <property type="entry name" value="Carboxypeptidase regulatory domain-like"/>
    <property type="match status" value="1"/>
</dbReference>
<evidence type="ECO:0000256" key="4">
    <source>
        <dbReference type="ARBA" id="ARBA00022496"/>
    </source>
</evidence>
<dbReference type="PANTHER" id="PTHR32552:SF81">
    <property type="entry name" value="TONB-DEPENDENT OUTER MEMBRANE RECEPTOR"/>
    <property type="match status" value="1"/>
</dbReference>
<dbReference type="PROSITE" id="PS52016">
    <property type="entry name" value="TONB_DEPENDENT_REC_3"/>
    <property type="match status" value="1"/>
</dbReference>
<dbReference type="Gene3D" id="2.170.130.10">
    <property type="entry name" value="TonB-dependent receptor, plug domain"/>
    <property type="match status" value="1"/>
</dbReference>
<evidence type="ECO:0000256" key="11">
    <source>
        <dbReference type="PROSITE-ProRule" id="PRU01360"/>
    </source>
</evidence>
<keyword evidence="2 11" id="KW-0813">Transport</keyword>
<dbReference type="Proteomes" id="UP000223913">
    <property type="component" value="Unassembled WGS sequence"/>
</dbReference>
<evidence type="ECO:0000313" key="19">
    <source>
        <dbReference type="Proteomes" id="UP000223913"/>
    </source>
</evidence>
<evidence type="ECO:0000256" key="13">
    <source>
        <dbReference type="SAM" id="Coils"/>
    </source>
</evidence>
<evidence type="ECO:0000256" key="3">
    <source>
        <dbReference type="ARBA" id="ARBA00022452"/>
    </source>
</evidence>
<dbReference type="EMBL" id="PDUD01000035">
    <property type="protein sequence ID" value="PHN02905.1"/>
    <property type="molecule type" value="Genomic_DNA"/>
</dbReference>
<comment type="similarity">
    <text evidence="11 12">Belongs to the TonB-dependent receptor family.</text>
</comment>
<dbReference type="InterPro" id="IPR023996">
    <property type="entry name" value="TonB-dep_OMP_SusC/RagA"/>
</dbReference>
<keyword evidence="4" id="KW-0410">Iron transport</keyword>
<evidence type="ECO:0000259" key="15">
    <source>
        <dbReference type="Pfam" id="PF00593"/>
    </source>
</evidence>
<evidence type="ECO:0000259" key="17">
    <source>
        <dbReference type="Pfam" id="PF16344"/>
    </source>
</evidence>
<gene>
    <name evidence="18" type="ORF">CRP01_29290</name>
</gene>
<evidence type="ECO:0000256" key="9">
    <source>
        <dbReference type="ARBA" id="ARBA00023136"/>
    </source>
</evidence>
<evidence type="ECO:0000256" key="14">
    <source>
        <dbReference type="SAM" id="SignalP"/>
    </source>
</evidence>
<evidence type="ECO:0000256" key="6">
    <source>
        <dbReference type="ARBA" id="ARBA00023004"/>
    </source>
</evidence>
<evidence type="ECO:0000256" key="8">
    <source>
        <dbReference type="ARBA" id="ARBA00023077"/>
    </source>
</evidence>
<organism evidence="18 19">
    <name type="scientific">Flavilitoribacter nigricans (strain ATCC 23147 / DSM 23189 / NBRC 102662 / NCIMB 1420 / SS-2)</name>
    <name type="common">Lewinella nigricans</name>
    <dbReference type="NCBI Taxonomy" id="1122177"/>
    <lineage>
        <taxon>Bacteria</taxon>
        <taxon>Pseudomonadati</taxon>
        <taxon>Bacteroidota</taxon>
        <taxon>Saprospiria</taxon>
        <taxon>Saprospirales</taxon>
        <taxon>Lewinellaceae</taxon>
        <taxon>Flavilitoribacter</taxon>
    </lineage>
</organism>
<keyword evidence="14" id="KW-0732">Signal</keyword>
<sequence length="1157" mass="129494">MKFKQPFLGVCLLLCLFGGRLPAATGDHPPTNAGDRLLLEVLDELSETYEVFFSYENRLLREVRVDFKFRSGESLDSAMNRLLKSVGLEYRAISTKYYVIYQDSKKGKKRANQLERKIRQLKKLEEKGKINLKIQSSNRLDKVRSITESALLLQQEQLVSGTVIDNDGIPLIGATIVEKGTANGTTTDVEGKFQINVGDDAVLTISYVGYYPLDIPVDGRTEIAITMEMDVENLSEVVVVGYGTAKKSDITGSVASFDSKALDRQPANNITELMRSALPGLNVGLSTNAEGSSGLQVRGPTSLGANNSPLLVVDDVIFQGDLSSINPADIESVNVLKDASAAAVYGSRAAAGVIIITTKKGSTGKPTINVRSATGWTQAGVIQDVYGPGEYLDYKAAVFDQIDAGNQPGYYADPNKLPTGVSLNDWLDYDGLVGTATDPQDIWLGRLQLSDIEIANYKAGNALDWRDIIFQTGLRMNNTVSVSGRTENLSYYTSLGYVKNEGILRYQEYAALRGRLNLEMAVTDFLSMGINLQASSQEEPTGLPNHLDIYEKQSPFGDLYYDDGSYRHQPYDDALAVNPLLWEYKDNYYQQRELFSNLFAKVSLPFGLSYRVNWSNRAYFIQDYRFNPVIASIGAGGDAGSRREQFDQRWMVDNILNWNRTLGSHSFDLTFLYNVEKAETFSSSQSNSQFSPNDNLSYHDLSTGFNPSIGSNDTRATADAMMGRLNYGLLDRYYLTLTLRRDGYSAFGSKNPRATFPAVSFAWRLSDEAFLRDSKLIDNLKLRLSWGKNGNRDIGVYSALSRLNGTSYIYGQSTVIGINATDLANADLKWETTTSYNAGLDFGIGGSGRISGSVDVYHSVTNDLLLQRTLPIITGYTDVFANLGEVQNKGLEISLNSVNLNRDGFTWGSNLSFWYNRNKITHLYGDMVDILDANGNVIGQREEDDIENGWYIGHAIDEIFDYRVLGIWQVGEEDEAALYGRVPGDLKIEDVNRDSLINFDDQVFQGYATPRYRLSFRNDITFRQFDLSILMNAFLDYRGVNNEHFNSRVQQQRVNKYITPYWTPDNPSNEWARLDSKNSSPVTRWYDNKSFLRVQNITLGYTMPRSLLEKWNIQSLRLYANVQNLPAFTFGGWNYRWDVETSAPTPLITTLGLDLSF</sequence>
<dbReference type="GO" id="GO:0009279">
    <property type="term" value="C:cell outer membrane"/>
    <property type="evidence" value="ECO:0007669"/>
    <property type="project" value="UniProtKB-SubCell"/>
</dbReference>
<comment type="subcellular location">
    <subcellularLocation>
        <location evidence="1 11">Cell outer membrane</location>
        <topology evidence="1 11">Multi-pass membrane protein</topology>
    </subcellularLocation>
</comment>
<feature type="coiled-coil region" evidence="13">
    <location>
        <begin position="104"/>
        <end position="131"/>
    </location>
</feature>
<dbReference type="InterPro" id="IPR032508">
    <property type="entry name" value="FecR_C"/>
</dbReference>
<feature type="domain" description="Protein FecR C-terminal" evidence="17">
    <location>
        <begin position="38"/>
        <end position="98"/>
    </location>
</feature>
<dbReference type="Gene3D" id="2.60.40.1120">
    <property type="entry name" value="Carboxypeptidase-like, regulatory domain"/>
    <property type="match status" value="1"/>
</dbReference>
<keyword evidence="13" id="KW-0175">Coiled coil</keyword>
<evidence type="ECO:0000256" key="1">
    <source>
        <dbReference type="ARBA" id="ARBA00004571"/>
    </source>
</evidence>
<dbReference type="Pfam" id="PF00593">
    <property type="entry name" value="TonB_dep_Rec_b-barrel"/>
    <property type="match status" value="1"/>
</dbReference>
<evidence type="ECO:0000256" key="12">
    <source>
        <dbReference type="RuleBase" id="RU003357"/>
    </source>
</evidence>
<feature type="chain" id="PRO_5012564850" evidence="14">
    <location>
        <begin position="24"/>
        <end position="1157"/>
    </location>
</feature>
<evidence type="ECO:0000256" key="10">
    <source>
        <dbReference type="ARBA" id="ARBA00023237"/>
    </source>
</evidence>
<reference evidence="18 19" key="1">
    <citation type="submission" date="2017-10" db="EMBL/GenBank/DDBJ databases">
        <title>The draft genome sequence of Lewinella nigricans NBRC 102662.</title>
        <authorList>
            <person name="Wang K."/>
        </authorList>
    </citation>
    <scope>NUCLEOTIDE SEQUENCE [LARGE SCALE GENOMIC DNA]</scope>
    <source>
        <strain evidence="18 19">NBRC 102662</strain>
    </source>
</reference>
<dbReference type="NCBIfam" id="TIGR04057">
    <property type="entry name" value="SusC_RagA_signa"/>
    <property type="match status" value="1"/>
</dbReference>
<feature type="domain" description="TonB-dependent receptor-like beta-barrel" evidence="15">
    <location>
        <begin position="558"/>
        <end position="1125"/>
    </location>
</feature>